<accession>A0A6N4A7V9</accession>
<dbReference type="SMART" id="SM00382">
    <property type="entry name" value="AAA"/>
    <property type="match status" value="1"/>
</dbReference>
<dbReference type="CDD" id="cd03235">
    <property type="entry name" value="ABC_Metallic_Cations"/>
    <property type="match status" value="1"/>
</dbReference>
<dbReference type="PANTHER" id="PTHR42734:SF7">
    <property type="entry name" value="ATP-BINDING COMPONENT OF ABC TRANSPORTER-RELATED"/>
    <property type="match status" value="1"/>
</dbReference>
<dbReference type="Pfam" id="PF00005">
    <property type="entry name" value="ABC_tran"/>
    <property type="match status" value="1"/>
</dbReference>
<dbReference type="PANTHER" id="PTHR42734">
    <property type="entry name" value="METAL TRANSPORT SYSTEM ATP-BINDING PROTEIN TM_0124-RELATED"/>
    <property type="match status" value="1"/>
</dbReference>
<dbReference type="Gene3D" id="3.40.50.300">
    <property type="entry name" value="P-loop containing nucleotide triphosphate hydrolases"/>
    <property type="match status" value="1"/>
</dbReference>
<evidence type="ECO:0000313" key="5">
    <source>
        <dbReference type="EMBL" id="OIM21136.1"/>
    </source>
</evidence>
<dbReference type="SUPFAM" id="SSF52540">
    <property type="entry name" value="P-loop containing nucleoside triphosphate hydrolases"/>
    <property type="match status" value="1"/>
</dbReference>
<comment type="caution">
    <text evidence="5">The sequence shown here is derived from an EMBL/GenBank/DDBJ whole genome shotgun (WGS) entry which is preliminary data.</text>
</comment>
<dbReference type="InterPro" id="IPR003593">
    <property type="entry name" value="AAA+_ATPase"/>
</dbReference>
<protein>
    <submittedName>
        <fullName evidence="5">ABC transporter ATP-binding protein</fullName>
    </submittedName>
</protein>
<sequence length="224" mass="25318">MILKQPTDFIEAKNISVSFSQHEIFSNLSFKIFDDDFFCLIGKNGIGKTTLVKTILGQLHKTDGKIIFSKKFKSSLSFGYVPQFRNIDQDYPLSIRNFVSLRLFQPLAPWLSKKEKDIVDTALTRVGIFDIANRKLGSASGGEKQKAYLAQAILYDPQLLILDESTASLDTVSKFDVMDAVKNLNDKYGTTVIFISHDMPLVKRYGKHSLELQGDGKYSYKKIN</sequence>
<keyword evidence="1" id="KW-0813">Transport</keyword>
<dbReference type="InterPro" id="IPR050153">
    <property type="entry name" value="Metal_Ion_Import_ABC"/>
</dbReference>
<evidence type="ECO:0000313" key="6">
    <source>
        <dbReference type="Proteomes" id="UP000181728"/>
    </source>
</evidence>
<dbReference type="Proteomes" id="UP000181728">
    <property type="component" value="Unassembled WGS sequence"/>
</dbReference>
<feature type="domain" description="ABC transporter" evidence="4">
    <location>
        <begin position="10"/>
        <end position="223"/>
    </location>
</feature>
<evidence type="ECO:0000256" key="1">
    <source>
        <dbReference type="ARBA" id="ARBA00022448"/>
    </source>
</evidence>
<keyword evidence="3 5" id="KW-0067">ATP-binding</keyword>
<gene>
    <name evidence="5" type="ORF">ATX59_05760</name>
</gene>
<dbReference type="GO" id="GO:0005524">
    <property type="term" value="F:ATP binding"/>
    <property type="evidence" value="ECO:0007669"/>
    <property type="project" value="UniProtKB-KW"/>
</dbReference>
<dbReference type="InterPro" id="IPR003439">
    <property type="entry name" value="ABC_transporter-like_ATP-bd"/>
</dbReference>
<name>A0A6N4A7V9_OENOE</name>
<dbReference type="AlphaFoldDB" id="A0A6N4A7V9"/>
<evidence type="ECO:0000256" key="2">
    <source>
        <dbReference type="ARBA" id="ARBA00022741"/>
    </source>
</evidence>
<dbReference type="EMBL" id="MLOK01000040">
    <property type="protein sequence ID" value="OIM21136.1"/>
    <property type="molecule type" value="Genomic_DNA"/>
</dbReference>
<keyword evidence="2" id="KW-0547">Nucleotide-binding</keyword>
<dbReference type="GO" id="GO:0016887">
    <property type="term" value="F:ATP hydrolysis activity"/>
    <property type="evidence" value="ECO:0007669"/>
    <property type="project" value="InterPro"/>
</dbReference>
<evidence type="ECO:0000256" key="3">
    <source>
        <dbReference type="ARBA" id="ARBA00022840"/>
    </source>
</evidence>
<evidence type="ECO:0000259" key="4">
    <source>
        <dbReference type="PROSITE" id="PS50893"/>
    </source>
</evidence>
<proteinExistence type="predicted"/>
<reference evidence="5 6" key="1">
    <citation type="journal article" date="2016" name="BMC Genomics">
        <title>Consensus pan-genome assembly of the specialised wine bacterium Oenococcus oeni.</title>
        <authorList>
            <person name="Sternes P.R."/>
            <person name="Borneman A.R."/>
        </authorList>
    </citation>
    <scope>NUCLEOTIDE SEQUENCE [LARGE SCALE GENOMIC DNA]</scope>
    <source>
        <strain evidence="5 6">AWRIB661</strain>
    </source>
</reference>
<organism evidence="5 6">
    <name type="scientific">Oenococcus oeni</name>
    <name type="common">Leuconostoc oenos</name>
    <dbReference type="NCBI Taxonomy" id="1247"/>
    <lineage>
        <taxon>Bacteria</taxon>
        <taxon>Bacillati</taxon>
        <taxon>Bacillota</taxon>
        <taxon>Bacilli</taxon>
        <taxon>Lactobacillales</taxon>
        <taxon>Lactobacillaceae</taxon>
        <taxon>Oenococcus</taxon>
    </lineage>
</organism>
<dbReference type="PROSITE" id="PS50893">
    <property type="entry name" value="ABC_TRANSPORTER_2"/>
    <property type="match status" value="1"/>
</dbReference>
<dbReference type="InterPro" id="IPR027417">
    <property type="entry name" value="P-loop_NTPase"/>
</dbReference>